<sequence length="714" mass="78941">MGADVQHRRTHDRQPVLLAVQLPVSAAVRHRDAADRRRQGRHRVPRHVLPPAPAGIHLPRRIHRRHHVRALRCDGHLAGLAAHRGRRVGAMAVPCARQARQAAARQEYIVWTAILTFLMLMAGMPTFAAYFFYLGFAYALFYACRLYWGRWRRLAVTLVAGIGAVAIGAIMSLPYTGELLGSVGSNGYSDSRSNWSFIGLAPEQLKTMFFPFMTTHNTVNNIESMLYTGILAIITVAFTIVRFRSKPRVGFFACSAAIVGILLFTPYLDIVFTNMPMVNTSYKFRIVILLNFALAALLGINMDDLLSRVIDTMRERLAVWAVTAVALAVYVYAAFRTRGTSLVSENNVEFGPLQRRIAYLTVAVFAVVVLCRTCLPALFRRSAAFAVASKAMSVLCTVALCAAVVVDTGYFAMQYLPLTQKGSSAIPQVTSTIKYLQENTKNGEKIVGKNVDLPTDSAMFYGLRDIRGHALSMTSPDIKAYYTAIDKSAYESSPTNTVFKNVSNENLLRYLGVKFIVSSETQENDPEYSSGEGMKSVGDDGLLVKELDNPAPEVQLVDNIQVFDTNDEVLDTMGKRYQENTVFFSREYGAPEGAKTTMDAPTENVDTTADVKSVDQQDDGDLTIVVSSESMQYLLVNEYDDGDWTASVDSQETPIYKGNGLIRAVAVPAGNHTVKFTYEPKRLWWYLAATAAGAVVLVAIAVLYKREDEFFAGL</sequence>
<feature type="transmembrane region" description="Helical" evidence="2">
    <location>
        <begin position="357"/>
        <end position="379"/>
    </location>
</feature>
<name>A0A5M9ZCM5_9BIFI</name>
<keyword evidence="2" id="KW-0472">Membrane</keyword>
<dbReference type="PANTHER" id="PTHR38454:SF1">
    <property type="entry name" value="INTEGRAL MEMBRANE PROTEIN"/>
    <property type="match status" value="1"/>
</dbReference>
<dbReference type="InterPro" id="IPR018580">
    <property type="entry name" value="Uncharacterised_YfhO"/>
</dbReference>
<dbReference type="Proteomes" id="UP000326060">
    <property type="component" value="Unassembled WGS sequence"/>
</dbReference>
<keyword evidence="2" id="KW-0812">Transmembrane</keyword>
<dbReference type="AlphaFoldDB" id="A0A5M9ZCM5"/>
<feature type="transmembrane region" description="Helical" evidence="2">
    <location>
        <begin position="155"/>
        <end position="175"/>
    </location>
</feature>
<accession>A0A5M9ZCM5</accession>
<evidence type="ECO:0000313" key="3">
    <source>
        <dbReference type="EMBL" id="KAA8816522.1"/>
    </source>
</evidence>
<protein>
    <recommendedName>
        <fullName evidence="5">YfhO family protein</fullName>
    </recommendedName>
</protein>
<dbReference type="PANTHER" id="PTHR38454">
    <property type="entry name" value="INTEGRAL MEMBRANE PROTEIN-RELATED"/>
    <property type="match status" value="1"/>
</dbReference>
<feature type="transmembrane region" description="Helical" evidence="2">
    <location>
        <begin position="250"/>
        <end position="272"/>
    </location>
</feature>
<comment type="caution">
    <text evidence="3">The sequence shown here is derived from an EMBL/GenBank/DDBJ whole genome shotgun (WGS) entry which is preliminary data.</text>
</comment>
<evidence type="ECO:0000256" key="1">
    <source>
        <dbReference type="SAM" id="MobiDB-lite"/>
    </source>
</evidence>
<gene>
    <name evidence="3" type="ORF">EMB92_06370</name>
</gene>
<evidence type="ECO:0000313" key="4">
    <source>
        <dbReference type="Proteomes" id="UP000326060"/>
    </source>
</evidence>
<feature type="transmembrane region" description="Helical" evidence="2">
    <location>
        <begin position="108"/>
        <end position="124"/>
    </location>
</feature>
<feature type="transmembrane region" description="Helical" evidence="2">
    <location>
        <begin position="130"/>
        <end position="148"/>
    </location>
</feature>
<evidence type="ECO:0000256" key="2">
    <source>
        <dbReference type="SAM" id="Phobius"/>
    </source>
</evidence>
<feature type="transmembrane region" description="Helical" evidence="2">
    <location>
        <begin position="225"/>
        <end position="243"/>
    </location>
</feature>
<feature type="region of interest" description="Disordered" evidence="1">
    <location>
        <begin position="29"/>
        <end position="48"/>
    </location>
</feature>
<feature type="transmembrane region" description="Helical" evidence="2">
    <location>
        <begin position="284"/>
        <end position="305"/>
    </location>
</feature>
<organism evidence="3 4">
    <name type="scientific">Bifidobacterium callitrichos</name>
    <dbReference type="NCBI Taxonomy" id="762209"/>
    <lineage>
        <taxon>Bacteria</taxon>
        <taxon>Bacillati</taxon>
        <taxon>Actinomycetota</taxon>
        <taxon>Actinomycetes</taxon>
        <taxon>Bifidobacteriales</taxon>
        <taxon>Bifidobacteriaceae</taxon>
        <taxon>Bifidobacterium</taxon>
    </lineage>
</organism>
<feature type="transmembrane region" description="Helical" evidence="2">
    <location>
        <begin position="317"/>
        <end position="337"/>
    </location>
</feature>
<feature type="transmembrane region" description="Helical" evidence="2">
    <location>
        <begin position="391"/>
        <end position="413"/>
    </location>
</feature>
<proteinExistence type="predicted"/>
<evidence type="ECO:0008006" key="5">
    <source>
        <dbReference type="Google" id="ProtNLM"/>
    </source>
</evidence>
<keyword evidence="2" id="KW-1133">Transmembrane helix</keyword>
<feature type="transmembrane region" description="Helical" evidence="2">
    <location>
        <begin position="683"/>
        <end position="704"/>
    </location>
</feature>
<reference evidence="3 4" key="1">
    <citation type="journal article" date="2019" name="Syst. Appl. Microbiol.">
        <title>Characterization of Bifidobacterium species in feaces of the Egyptian fruit bat: Description of B. vespertilionis sp. nov. and B. rousetti sp. nov.</title>
        <authorList>
            <person name="Modesto M."/>
            <person name="Satti M."/>
            <person name="Watanabe K."/>
            <person name="Puglisi E."/>
            <person name="Morelli L."/>
            <person name="Huang C.-H."/>
            <person name="Liou J.-S."/>
            <person name="Miyashita M."/>
            <person name="Tamura T."/>
            <person name="Saito S."/>
            <person name="Mori K."/>
            <person name="Huang L."/>
            <person name="Sciavilla P."/>
            <person name="Sandri C."/>
            <person name="Spiezio C."/>
            <person name="Vitali F."/>
            <person name="Cavalieri D."/>
            <person name="Perpetuini G."/>
            <person name="Tofalo R."/>
            <person name="Bonetti A."/>
            <person name="Arita M."/>
            <person name="Mattarelli P."/>
        </authorList>
    </citation>
    <scope>NUCLEOTIDE SEQUENCE [LARGE SCALE GENOMIC DNA]</scope>
    <source>
        <strain evidence="3 4">RST27</strain>
    </source>
</reference>
<dbReference type="EMBL" id="RZJP01000002">
    <property type="protein sequence ID" value="KAA8816522.1"/>
    <property type="molecule type" value="Genomic_DNA"/>
</dbReference>